<name>A0A2N5ZN22_MUIH1</name>
<dbReference type="EMBL" id="PKTG01000010">
    <property type="protein sequence ID" value="PLX20032.1"/>
    <property type="molecule type" value="Genomic_DNA"/>
</dbReference>
<evidence type="ECO:0000256" key="2">
    <source>
        <dbReference type="ARBA" id="ARBA00006464"/>
    </source>
</evidence>
<feature type="transmembrane region" description="Helical" evidence="7">
    <location>
        <begin position="34"/>
        <end position="54"/>
    </location>
</feature>
<evidence type="ECO:0000256" key="4">
    <source>
        <dbReference type="ARBA" id="ARBA00022692"/>
    </source>
</evidence>
<protein>
    <recommendedName>
        <fullName evidence="8">Bacterial sugar transferase domain-containing protein</fullName>
    </recommendedName>
</protein>
<feature type="transmembrane region" description="Helical" evidence="7">
    <location>
        <begin position="244"/>
        <end position="268"/>
    </location>
</feature>
<dbReference type="InterPro" id="IPR003362">
    <property type="entry name" value="Bact_transf"/>
</dbReference>
<organism evidence="9 10">
    <name type="scientific">Muiribacterium halophilum</name>
    <dbReference type="NCBI Taxonomy" id="2053465"/>
    <lineage>
        <taxon>Bacteria</taxon>
        <taxon>Candidatus Muiribacteriota</taxon>
        <taxon>Candidatus Muiribacteriia</taxon>
        <taxon>Candidatus Muiribacteriales</taxon>
        <taxon>Candidatus Muiribacteriaceae</taxon>
        <taxon>Candidatus Muiribacterium</taxon>
    </lineage>
</organism>
<proteinExistence type="inferred from homology"/>
<comment type="caution">
    <text evidence="9">The sequence shown here is derived from an EMBL/GenBank/DDBJ whole genome shotgun (WGS) entry which is preliminary data.</text>
</comment>
<evidence type="ECO:0000256" key="7">
    <source>
        <dbReference type="SAM" id="Phobius"/>
    </source>
</evidence>
<dbReference type="GO" id="GO:0016780">
    <property type="term" value="F:phosphotransferase activity, for other substituted phosphate groups"/>
    <property type="evidence" value="ECO:0007669"/>
    <property type="project" value="TreeGrafter"/>
</dbReference>
<sequence>MFRFLFLIIDVLFFMISGYAILEYSGRFFAENLLAFKKIWYFFIFYKVFFLYFYDLYDLEKKHDLFFILFKSVQSSLSSVLMIVFTTYYLRNHALPRSFIIYVSVLDILYISITRYLISSRIRFSRLLIVSDDQEEFEFLKKELSMFNPGAEISREKKDYTKIKEKIKNKTVSEIIFTSGVFEDFNFVVRLLWYASRNNVKLVLFPDIPDSFVAKIDFADINGLPLINIGRNGLKLWQRMIKRCFDIVVALPVSIILLPIIPIIAFFIKYSSEGPTFYKQERIGYKGKKFNLIKFRTMINNAEADTGPKLADIDDKRITKVGKFLRKYRIDELPQFFNVLIGNMSIVGPRPEREIFVKKYYTQLPGYFIRTLVKPGITGLAQIFGGYYTKPTEKLKFDFIYSNNYSVFLDLKVLVLTFFQMFRAKGV</sequence>
<keyword evidence="3" id="KW-0808">Transferase</keyword>
<feature type="domain" description="Bacterial sugar transferase" evidence="8">
    <location>
        <begin position="242"/>
        <end position="422"/>
    </location>
</feature>
<evidence type="ECO:0000313" key="10">
    <source>
        <dbReference type="Proteomes" id="UP000234857"/>
    </source>
</evidence>
<feature type="transmembrane region" description="Helical" evidence="7">
    <location>
        <begin position="5"/>
        <end position="22"/>
    </location>
</feature>
<feature type="transmembrane region" description="Helical" evidence="7">
    <location>
        <begin position="66"/>
        <end position="87"/>
    </location>
</feature>
<keyword evidence="6 7" id="KW-0472">Membrane</keyword>
<dbReference type="Pfam" id="PF02397">
    <property type="entry name" value="Bac_transf"/>
    <property type="match status" value="1"/>
</dbReference>
<feature type="transmembrane region" description="Helical" evidence="7">
    <location>
        <begin position="99"/>
        <end position="118"/>
    </location>
</feature>
<reference evidence="9 10" key="1">
    <citation type="submission" date="2017-11" db="EMBL/GenBank/DDBJ databases">
        <title>Genome-resolved metagenomics identifies genetic mobility, metabolic interactions, and unexpected diversity in perchlorate-reducing communities.</title>
        <authorList>
            <person name="Barnum T.P."/>
            <person name="Figueroa I.A."/>
            <person name="Carlstrom C.I."/>
            <person name="Lucas L.N."/>
            <person name="Engelbrektson A.L."/>
            <person name="Coates J.D."/>
        </authorList>
    </citation>
    <scope>NUCLEOTIDE SEQUENCE [LARGE SCALE GENOMIC DNA]</scope>
    <source>
        <strain evidence="9">BM706</strain>
    </source>
</reference>
<evidence type="ECO:0000256" key="3">
    <source>
        <dbReference type="ARBA" id="ARBA00022679"/>
    </source>
</evidence>
<evidence type="ECO:0000256" key="1">
    <source>
        <dbReference type="ARBA" id="ARBA00004141"/>
    </source>
</evidence>
<evidence type="ECO:0000256" key="5">
    <source>
        <dbReference type="ARBA" id="ARBA00022989"/>
    </source>
</evidence>
<accession>A0A2N5ZN22</accession>
<comment type="similarity">
    <text evidence="2">Belongs to the bacterial sugar transferase family.</text>
</comment>
<keyword evidence="5 7" id="KW-1133">Transmembrane helix</keyword>
<gene>
    <name evidence="9" type="ORF">C0601_00300</name>
</gene>
<dbReference type="GO" id="GO:0016020">
    <property type="term" value="C:membrane"/>
    <property type="evidence" value="ECO:0007669"/>
    <property type="project" value="UniProtKB-SubCell"/>
</dbReference>
<dbReference type="InterPro" id="IPR017475">
    <property type="entry name" value="EPS_sugar_tfrase"/>
</dbReference>
<dbReference type="PANTHER" id="PTHR30576:SF0">
    <property type="entry name" value="UNDECAPRENYL-PHOSPHATE N-ACETYLGALACTOSAMINYL 1-PHOSPHATE TRANSFERASE-RELATED"/>
    <property type="match status" value="1"/>
</dbReference>
<dbReference type="NCBIfam" id="TIGR03025">
    <property type="entry name" value="EPS_sugtrans"/>
    <property type="match status" value="1"/>
</dbReference>
<dbReference type="Proteomes" id="UP000234857">
    <property type="component" value="Unassembled WGS sequence"/>
</dbReference>
<evidence type="ECO:0000259" key="8">
    <source>
        <dbReference type="Pfam" id="PF02397"/>
    </source>
</evidence>
<evidence type="ECO:0000313" key="9">
    <source>
        <dbReference type="EMBL" id="PLX20032.1"/>
    </source>
</evidence>
<comment type="subcellular location">
    <subcellularLocation>
        <location evidence="1">Membrane</location>
        <topology evidence="1">Multi-pass membrane protein</topology>
    </subcellularLocation>
</comment>
<keyword evidence="4 7" id="KW-0812">Transmembrane</keyword>
<dbReference type="AlphaFoldDB" id="A0A2N5ZN22"/>
<evidence type="ECO:0000256" key="6">
    <source>
        <dbReference type="ARBA" id="ARBA00023136"/>
    </source>
</evidence>
<dbReference type="PANTHER" id="PTHR30576">
    <property type="entry name" value="COLANIC BIOSYNTHESIS UDP-GLUCOSE LIPID CARRIER TRANSFERASE"/>
    <property type="match status" value="1"/>
</dbReference>